<sequence>MEKRRWTQPKSLELHKWIHFLWNAKAQPLGFPIQVNRKDHKVLLTNVANIRHFAVHRCPQDAKSVLVCLEAAYDFAKLHQDVIAADEIARLTAKVQEILQEVSSQQTVLRKRLQERVDELIAQQRTLMQQSQAEACVQNQQALAQAGESVIRLVHMSTEQVAPIHSTVDDCGDGKASVNDAMGSDDSFDPSDVDEMEAVLLAAEQLGATATKDHYN</sequence>
<dbReference type="EMBL" id="JAPDRQ010000121">
    <property type="protein sequence ID" value="KAJ9654441.1"/>
    <property type="molecule type" value="Genomic_DNA"/>
</dbReference>
<evidence type="ECO:0000313" key="1">
    <source>
        <dbReference type="EMBL" id="KAJ9654441.1"/>
    </source>
</evidence>
<proteinExistence type="predicted"/>
<comment type="caution">
    <text evidence="1">The sequence shown here is derived from an EMBL/GenBank/DDBJ whole genome shotgun (WGS) entry which is preliminary data.</text>
</comment>
<accession>A0ACC3A318</accession>
<evidence type="ECO:0000313" key="2">
    <source>
        <dbReference type="Proteomes" id="UP001172386"/>
    </source>
</evidence>
<protein>
    <submittedName>
        <fullName evidence="1">Uncharacterized protein</fullName>
    </submittedName>
</protein>
<keyword evidence="2" id="KW-1185">Reference proteome</keyword>
<reference evidence="1" key="1">
    <citation type="submission" date="2022-10" db="EMBL/GenBank/DDBJ databases">
        <title>Culturing micro-colonial fungi from biological soil crusts in the Mojave desert and describing Neophaeococcomyces mojavensis, and introducing the new genera and species Taxawa tesnikishii.</title>
        <authorList>
            <person name="Kurbessoian T."/>
            <person name="Stajich J.E."/>
        </authorList>
    </citation>
    <scope>NUCLEOTIDE SEQUENCE</scope>
    <source>
        <strain evidence="1">JES_112</strain>
    </source>
</reference>
<gene>
    <name evidence="1" type="ORF">H2198_006521</name>
</gene>
<organism evidence="1 2">
    <name type="scientific">Neophaeococcomyces mojaviensis</name>
    <dbReference type="NCBI Taxonomy" id="3383035"/>
    <lineage>
        <taxon>Eukaryota</taxon>
        <taxon>Fungi</taxon>
        <taxon>Dikarya</taxon>
        <taxon>Ascomycota</taxon>
        <taxon>Pezizomycotina</taxon>
        <taxon>Eurotiomycetes</taxon>
        <taxon>Chaetothyriomycetidae</taxon>
        <taxon>Chaetothyriales</taxon>
        <taxon>Chaetothyriales incertae sedis</taxon>
        <taxon>Neophaeococcomyces</taxon>
    </lineage>
</organism>
<dbReference type="Proteomes" id="UP001172386">
    <property type="component" value="Unassembled WGS sequence"/>
</dbReference>
<name>A0ACC3A318_9EURO</name>